<organism evidence="2 3">
    <name type="scientific">Halteria grandinella</name>
    <dbReference type="NCBI Taxonomy" id="5974"/>
    <lineage>
        <taxon>Eukaryota</taxon>
        <taxon>Sar</taxon>
        <taxon>Alveolata</taxon>
        <taxon>Ciliophora</taxon>
        <taxon>Intramacronucleata</taxon>
        <taxon>Spirotrichea</taxon>
        <taxon>Stichotrichia</taxon>
        <taxon>Sporadotrichida</taxon>
        <taxon>Halteriidae</taxon>
        <taxon>Halteria</taxon>
    </lineage>
</organism>
<dbReference type="EMBL" id="RRYP01001539">
    <property type="protein sequence ID" value="TNV85803.1"/>
    <property type="molecule type" value="Genomic_DNA"/>
</dbReference>
<evidence type="ECO:0000313" key="3">
    <source>
        <dbReference type="Proteomes" id="UP000785679"/>
    </source>
</evidence>
<protein>
    <recommendedName>
        <fullName evidence="4">Transmembrane protein</fullName>
    </recommendedName>
</protein>
<keyword evidence="3" id="KW-1185">Reference proteome</keyword>
<proteinExistence type="predicted"/>
<dbReference type="Proteomes" id="UP000785679">
    <property type="component" value="Unassembled WGS sequence"/>
</dbReference>
<dbReference type="AlphaFoldDB" id="A0A8J8T918"/>
<evidence type="ECO:0000313" key="2">
    <source>
        <dbReference type="EMBL" id="TNV85803.1"/>
    </source>
</evidence>
<feature type="transmembrane region" description="Helical" evidence="1">
    <location>
        <begin position="114"/>
        <end position="142"/>
    </location>
</feature>
<keyword evidence="1" id="KW-1133">Transmembrane helix</keyword>
<gene>
    <name evidence="2" type="ORF">FGO68_gene13379</name>
</gene>
<evidence type="ECO:0000256" key="1">
    <source>
        <dbReference type="SAM" id="Phobius"/>
    </source>
</evidence>
<sequence>MQWSETWNMTQFVITIQSEIDFAFKSKITNFYVKYQIPEASIKIAFFNWDNSRQQGHKANFNGEFSAMIISNISMKVEHFKSQDTPKREKPYVVGLMFESFIIEQKIQQIQQLFYYNFLVLFLMPLLLIVCALLTGEILFILSFSRKIFSTINDLYDKIHMLNKQQREKMNQDKNRLTNNHNTQHDEYIKSGETEGDVYFDYLSQRRLGQGSNREGSIQGKEQNVLNSRVDVLQDYEGRESCMEVTKLYRAANKLIKTLSLARTSMMQGNDNTALLSYNEVANLFYEKHKLLEQTLLNQSDSFESPSNSPMKKKSILNQTKADDFTAHSKLLSKTQEDEVVEVGAQEMIEASVHNKNVAICYNNIACIHAKKKSYAQMAIYFEESIRIEEHLVNISKIEKNFTTIEENVRLGFRYFNYGYSLYRQYISQRKKMQQNKIARMYYDVQFTIQDNKVMINFSMQPSNI</sequence>
<evidence type="ECO:0008006" key="4">
    <source>
        <dbReference type="Google" id="ProtNLM"/>
    </source>
</evidence>
<keyword evidence="1" id="KW-0812">Transmembrane</keyword>
<reference evidence="2" key="1">
    <citation type="submission" date="2019-06" db="EMBL/GenBank/DDBJ databases">
        <authorList>
            <person name="Zheng W."/>
        </authorList>
    </citation>
    <scope>NUCLEOTIDE SEQUENCE</scope>
    <source>
        <strain evidence="2">QDHG01</strain>
    </source>
</reference>
<accession>A0A8J8T918</accession>
<comment type="caution">
    <text evidence="2">The sequence shown here is derived from an EMBL/GenBank/DDBJ whole genome shotgun (WGS) entry which is preliminary data.</text>
</comment>
<keyword evidence="1" id="KW-0472">Membrane</keyword>
<name>A0A8J8T918_HALGN</name>